<evidence type="ECO:0000256" key="4">
    <source>
        <dbReference type="ARBA" id="ARBA00022692"/>
    </source>
</evidence>
<dbReference type="EMBL" id="ML160187">
    <property type="protein sequence ID" value="THK33248.1"/>
    <property type="molecule type" value="Genomic_DNA"/>
</dbReference>
<keyword evidence="5 10" id="KW-0552">Olfaction</keyword>
<evidence type="ECO:0000256" key="7">
    <source>
        <dbReference type="ARBA" id="ARBA00023136"/>
    </source>
</evidence>
<dbReference type="Pfam" id="PF02949">
    <property type="entry name" value="7tm_6"/>
    <property type="match status" value="1"/>
</dbReference>
<proteinExistence type="inferred from homology"/>
<gene>
    <name evidence="11" type="primary">Or22</name>
    <name evidence="11" type="ORF">DALL_DALL000456</name>
</gene>
<dbReference type="GO" id="GO:0007165">
    <property type="term" value="P:signal transduction"/>
    <property type="evidence" value="ECO:0007669"/>
    <property type="project" value="UniProtKB-KW"/>
</dbReference>
<evidence type="ECO:0000256" key="2">
    <source>
        <dbReference type="ARBA" id="ARBA00022475"/>
    </source>
</evidence>
<keyword evidence="9 10" id="KW-0807">Transducer</keyword>
<protein>
    <recommendedName>
        <fullName evidence="10">Odorant receptor</fullName>
    </recommendedName>
</protein>
<feature type="transmembrane region" description="Helical" evidence="10">
    <location>
        <begin position="166"/>
        <end position="190"/>
    </location>
</feature>
<dbReference type="GeneID" id="107046813"/>
<dbReference type="GO" id="GO:0005549">
    <property type="term" value="F:odorant binding"/>
    <property type="evidence" value="ECO:0007669"/>
    <property type="project" value="InterPro"/>
</dbReference>
<comment type="caution">
    <text evidence="10">Lacks conserved residue(s) required for the propagation of feature annotation.</text>
</comment>
<organism evidence="11 12">
    <name type="scientific">Diachasma alloeum</name>
    <dbReference type="NCBI Taxonomy" id="454923"/>
    <lineage>
        <taxon>Eukaryota</taxon>
        <taxon>Metazoa</taxon>
        <taxon>Ecdysozoa</taxon>
        <taxon>Arthropoda</taxon>
        <taxon>Hexapoda</taxon>
        <taxon>Insecta</taxon>
        <taxon>Pterygota</taxon>
        <taxon>Neoptera</taxon>
        <taxon>Endopterygota</taxon>
        <taxon>Hymenoptera</taxon>
        <taxon>Apocrita</taxon>
        <taxon>Ichneumonoidea</taxon>
        <taxon>Braconidae</taxon>
        <taxon>Opiinae</taxon>
        <taxon>Diachasma</taxon>
    </lineage>
</organism>
<dbReference type="PANTHER" id="PTHR21137:SF35">
    <property type="entry name" value="ODORANT RECEPTOR 19A-RELATED"/>
    <property type="match status" value="1"/>
</dbReference>
<accession>A0A4E0RN70</accession>
<keyword evidence="8 10" id="KW-0675">Receptor</keyword>
<dbReference type="OrthoDB" id="6765072at2759"/>
<dbReference type="Proteomes" id="UP000297026">
    <property type="component" value="Unassembled WGS sequence"/>
</dbReference>
<evidence type="ECO:0000256" key="10">
    <source>
        <dbReference type="RuleBase" id="RU351113"/>
    </source>
</evidence>
<dbReference type="AlphaFoldDB" id="A0A4E0RN70"/>
<comment type="subcellular location">
    <subcellularLocation>
        <location evidence="1 10">Cell membrane</location>
        <topology evidence="1 10">Multi-pass membrane protein</topology>
    </subcellularLocation>
</comment>
<dbReference type="PANTHER" id="PTHR21137">
    <property type="entry name" value="ODORANT RECEPTOR"/>
    <property type="match status" value="1"/>
</dbReference>
<evidence type="ECO:0000313" key="11">
    <source>
        <dbReference type="EMBL" id="THK33248.1"/>
    </source>
</evidence>
<dbReference type="InterPro" id="IPR004117">
    <property type="entry name" value="7tm6_olfct_rcpt"/>
</dbReference>
<keyword evidence="2" id="KW-1003">Cell membrane</keyword>
<evidence type="ECO:0000256" key="9">
    <source>
        <dbReference type="ARBA" id="ARBA00023224"/>
    </source>
</evidence>
<keyword evidence="4 10" id="KW-0812">Transmembrane</keyword>
<keyword evidence="3 10" id="KW-0716">Sensory transduction</keyword>
<feature type="transmembrane region" description="Helical" evidence="10">
    <location>
        <begin position="294"/>
        <end position="314"/>
    </location>
</feature>
<feature type="transmembrane region" description="Helical" evidence="10">
    <location>
        <begin position="34"/>
        <end position="58"/>
    </location>
</feature>
<evidence type="ECO:0000256" key="6">
    <source>
        <dbReference type="ARBA" id="ARBA00022989"/>
    </source>
</evidence>
<evidence type="ECO:0000256" key="8">
    <source>
        <dbReference type="ARBA" id="ARBA00023170"/>
    </source>
</evidence>
<keyword evidence="6 10" id="KW-1133">Transmembrane helix</keyword>
<feature type="transmembrane region" description="Helical" evidence="10">
    <location>
        <begin position="124"/>
        <end position="146"/>
    </location>
</feature>
<keyword evidence="7 10" id="KW-0472">Membrane</keyword>
<dbReference type="KEGG" id="dam:107046813"/>
<evidence type="ECO:0000313" key="12">
    <source>
        <dbReference type="Proteomes" id="UP000297026"/>
    </source>
</evidence>
<comment type="similarity">
    <text evidence="10">Belongs to the insect chemoreceptor superfamily. Heteromeric odorant receptor channel (TC 1.A.69) family.</text>
</comment>
<dbReference type="GO" id="GO:0005886">
    <property type="term" value="C:plasma membrane"/>
    <property type="evidence" value="ECO:0007669"/>
    <property type="project" value="UniProtKB-SubCell"/>
</dbReference>
<sequence length="395" mass="45138">MRIDFDYSCGWNKFLLNLGGFWPKRQSSFIGKHWPLINAALVFVVIIIPRFAAMSLFWNEVDAFVQSFTTQLAFMSVFFKLIVLQLGNQVLVDLTSMMEANLSVELTKQQYAPVFKAAKFGRTISTIVALSFVCVVITGVISLKLYHLDSLYIKNPDPRLSVDFFFVAYMPFDTTNIVSYATIFLLQLYVSVMSTGIHLILDSFVVMLILHVCGQLELIQLSLTQLGGNVAQDRKRFQAVLKSIVRKHQSVCQFVNDLEKLFNFPWFVELVSCTLMFCFQGYNVLKLLHNDQSGVFQIGFIIFSTFGILTQFLLNCWAGECLISQSSKVGYAFYCSKWYELRPSEARSLMIMGFQKTRPLKLSAWKFSTLSVKLFLQVMKTSFSYLSVLLVVTDF</sequence>
<dbReference type="GO" id="GO:0004984">
    <property type="term" value="F:olfactory receptor activity"/>
    <property type="evidence" value="ECO:0007669"/>
    <property type="project" value="InterPro"/>
</dbReference>
<reference evidence="11" key="1">
    <citation type="submission" date="2019-02" db="EMBL/GenBank/DDBJ databases">
        <title>Genome of the parasitoid wasp Diachasma alloeum, an emerging model for ecological speciation and transitions to asexual reproduction.</title>
        <authorList>
            <person name="Robertson H.M."/>
            <person name="Walden K.K."/>
            <person name="Tvedte E.S."/>
            <person name="Hood G.R."/>
            <person name="Feder J.L."/>
            <person name="Forbes A.A."/>
            <person name="Logsdon J.M."/>
            <person name="Mcelroy K.E."/>
        </authorList>
    </citation>
    <scope>NUCLEOTIDE SEQUENCE [LARGE SCALE GENOMIC DNA]</scope>
    <source>
        <strain evidence="11">Michigan</strain>
    </source>
</reference>
<dbReference type="CTD" id="5574818"/>
<keyword evidence="12" id="KW-1185">Reference proteome</keyword>
<name>A0A4E0RN70_9HYME</name>
<evidence type="ECO:0000256" key="1">
    <source>
        <dbReference type="ARBA" id="ARBA00004651"/>
    </source>
</evidence>
<feature type="transmembrane region" description="Helical" evidence="10">
    <location>
        <begin position="64"/>
        <end position="83"/>
    </location>
</feature>
<feature type="transmembrane region" description="Helical" evidence="10">
    <location>
        <begin position="264"/>
        <end position="282"/>
    </location>
</feature>
<evidence type="ECO:0000256" key="5">
    <source>
        <dbReference type="ARBA" id="ARBA00022725"/>
    </source>
</evidence>
<evidence type="ECO:0000256" key="3">
    <source>
        <dbReference type="ARBA" id="ARBA00022606"/>
    </source>
</evidence>